<dbReference type="Proteomes" id="UP000191056">
    <property type="component" value="Unassembled WGS sequence"/>
</dbReference>
<proteinExistence type="predicted"/>
<reference evidence="1 3" key="1">
    <citation type="submission" date="2017-03" db="EMBL/GenBank/DDBJ databases">
        <title>Genome sequence of Clostridium chromiireducens DSM 23318.</title>
        <authorList>
            <person name="Poehlein A."/>
            <person name="Daniel R."/>
        </authorList>
    </citation>
    <scope>NUCLEOTIDE SEQUENCE [LARGE SCALE GENOMIC DNA]</scope>
    <source>
        <strain evidence="1 3">DSM 23318</strain>
    </source>
</reference>
<dbReference type="OrthoDB" id="9796702at2"/>
<evidence type="ECO:0008006" key="5">
    <source>
        <dbReference type="Google" id="ProtNLM"/>
    </source>
</evidence>
<dbReference type="EMBL" id="MZGT01000001">
    <property type="protein sequence ID" value="OPJ66213.1"/>
    <property type="molecule type" value="Genomic_DNA"/>
</dbReference>
<dbReference type="STRING" id="225345.CLCHR_00860"/>
<protein>
    <recommendedName>
        <fullName evidence="5">SGNH/GDSL hydrolase family protein</fullName>
    </recommendedName>
</protein>
<organism evidence="1 3">
    <name type="scientific">Clostridium chromiireducens</name>
    <dbReference type="NCBI Taxonomy" id="225345"/>
    <lineage>
        <taxon>Bacteria</taxon>
        <taxon>Bacillati</taxon>
        <taxon>Bacillota</taxon>
        <taxon>Clostridia</taxon>
        <taxon>Eubacteriales</taxon>
        <taxon>Clostridiaceae</taxon>
        <taxon>Clostridium</taxon>
    </lineage>
</organism>
<reference evidence="2 4" key="2">
    <citation type="submission" date="2018-08" db="EMBL/GenBank/DDBJ databases">
        <title>Genome of Clostridium chromiireducens C1, DSM12136.</title>
        <authorList>
            <person name="Xing M."/>
            <person name="Wei Y."/>
            <person name="Ang E.L."/>
            <person name="Zhao H."/>
            <person name="Zhang Y."/>
        </authorList>
    </citation>
    <scope>NUCLEOTIDE SEQUENCE [LARGE SCALE GENOMIC DNA]</scope>
    <source>
        <strain evidence="2 4">C1</strain>
    </source>
</reference>
<accession>A0A1V4J1Z7</accession>
<evidence type="ECO:0000313" key="1">
    <source>
        <dbReference type="EMBL" id="OPJ66213.1"/>
    </source>
</evidence>
<comment type="caution">
    <text evidence="1">The sequence shown here is derived from an EMBL/GenBank/DDBJ whole genome shotgun (WGS) entry which is preliminary data.</text>
</comment>
<dbReference type="RefSeq" id="WP_079437683.1">
    <property type="nucleotide sequence ID" value="NZ_MZGT01000001.1"/>
</dbReference>
<keyword evidence="3" id="KW-1185">Reference proteome</keyword>
<evidence type="ECO:0000313" key="4">
    <source>
        <dbReference type="Proteomes" id="UP000265930"/>
    </source>
</evidence>
<dbReference type="EMBL" id="QXDJ01000006">
    <property type="protein sequence ID" value="RII32712.1"/>
    <property type="molecule type" value="Genomic_DNA"/>
</dbReference>
<evidence type="ECO:0000313" key="2">
    <source>
        <dbReference type="EMBL" id="RII32712.1"/>
    </source>
</evidence>
<dbReference type="AlphaFoldDB" id="A0A1V4J1Z7"/>
<sequence>MIKNFLLKSIILLSIILISLHWLSSILVRPGHAAKLYQGWYDKSHQYDVLLLGSSHMNGMIDPQVLFNNYGITSFNYGTGGQPIDVTYYLLKEALKTHPETKIVVLDIYYLGLTNEYGEEGYIRNVLDNMRLSENKIDAIMDCTPREQRLYYLFPILKYKNRWASLTQSDFNVNLYANQEAAGFEAGDNKYGKDIASEQYSDEIGEIPHKTLEYLYKFMELSKERGFQLVLINAPYDYSSNDDNFWYKDDASMYNKVSVIAKNNNIPFINYSDKNKMKQIKFNFKEDMNNPGHTNIYGANKVSIDLANFLNNHYKLVDHRTK</sequence>
<dbReference type="Proteomes" id="UP000265930">
    <property type="component" value="Unassembled WGS sequence"/>
</dbReference>
<evidence type="ECO:0000313" key="3">
    <source>
        <dbReference type="Proteomes" id="UP000191056"/>
    </source>
</evidence>
<name>A0A1V4J1Z7_9CLOT</name>
<dbReference type="SUPFAM" id="SSF52266">
    <property type="entry name" value="SGNH hydrolase"/>
    <property type="match status" value="1"/>
</dbReference>
<gene>
    <name evidence="1" type="ORF">CLCHR_00860</name>
    <name evidence="2" type="ORF">D2A34_21060</name>
</gene>